<reference evidence="2" key="1">
    <citation type="submission" date="2018-01" db="EMBL/GenBank/DDBJ databases">
        <title>An insight into the sialome of Amazonian anophelines.</title>
        <authorList>
            <person name="Ribeiro J.M."/>
            <person name="Scarpassa V."/>
            <person name="Calvo E."/>
        </authorList>
    </citation>
    <scope>NUCLEOTIDE SEQUENCE</scope>
    <source>
        <tissue evidence="2">Salivary glands</tissue>
    </source>
</reference>
<protein>
    <submittedName>
        <fullName evidence="2">Putative secreted protein</fullName>
    </submittedName>
</protein>
<dbReference type="AlphaFoldDB" id="A0A2M4C980"/>
<accession>A0A2M4C980</accession>
<feature type="chain" id="PRO_5014805102" evidence="1">
    <location>
        <begin position="24"/>
        <end position="96"/>
    </location>
</feature>
<name>A0A2M4C980_9DIPT</name>
<sequence length="96" mass="10865">MVMLSPICLALGVSLQSFSLREAVDRWTETKSFNLDFSNQEICENFNKITTIPESTEESGAHVRNCLGNSRAPFDASQCVCMCVREKGKKNELFRR</sequence>
<proteinExistence type="predicted"/>
<keyword evidence="1" id="KW-0732">Signal</keyword>
<evidence type="ECO:0000256" key="1">
    <source>
        <dbReference type="SAM" id="SignalP"/>
    </source>
</evidence>
<feature type="signal peptide" evidence="1">
    <location>
        <begin position="1"/>
        <end position="23"/>
    </location>
</feature>
<organism evidence="2">
    <name type="scientific">Anopheles marajoara</name>
    <dbReference type="NCBI Taxonomy" id="58244"/>
    <lineage>
        <taxon>Eukaryota</taxon>
        <taxon>Metazoa</taxon>
        <taxon>Ecdysozoa</taxon>
        <taxon>Arthropoda</taxon>
        <taxon>Hexapoda</taxon>
        <taxon>Insecta</taxon>
        <taxon>Pterygota</taxon>
        <taxon>Neoptera</taxon>
        <taxon>Endopterygota</taxon>
        <taxon>Diptera</taxon>
        <taxon>Nematocera</taxon>
        <taxon>Culicoidea</taxon>
        <taxon>Culicidae</taxon>
        <taxon>Anophelinae</taxon>
        <taxon>Anopheles</taxon>
    </lineage>
</organism>
<evidence type="ECO:0000313" key="2">
    <source>
        <dbReference type="EMBL" id="MBW61870.1"/>
    </source>
</evidence>
<dbReference type="EMBL" id="GGFJ01012729">
    <property type="protein sequence ID" value="MBW61870.1"/>
    <property type="molecule type" value="Transcribed_RNA"/>
</dbReference>